<reference evidence="1 2" key="1">
    <citation type="journal article" date="2022" name="Int. J. Syst. Evol. Microbiol.">
        <title>Noviherbaspirillum aridicola sp. nov., isolated from an arid soil in Pakistan.</title>
        <authorList>
            <person name="Khan I.U."/>
            <person name="Saqib M."/>
            <person name="Amin A."/>
            <person name="Hussain F."/>
            <person name="Li L."/>
            <person name="Liu Y.H."/>
            <person name="Fang B.Z."/>
            <person name="Ahmed I."/>
            <person name="Li W.J."/>
        </authorList>
    </citation>
    <scope>NUCLEOTIDE SEQUENCE [LARGE SCALE GENOMIC DNA]</scope>
    <source>
        <strain evidence="1 2">NCCP-691</strain>
    </source>
</reference>
<proteinExistence type="predicted"/>
<dbReference type="Proteomes" id="UP000887222">
    <property type="component" value="Unassembled WGS sequence"/>
</dbReference>
<evidence type="ECO:0000313" key="2">
    <source>
        <dbReference type="Proteomes" id="UP000887222"/>
    </source>
</evidence>
<sequence>MALHYVRAKQAGFSAELPDRTCSRSHSRWLRIRQLTASLGVIRSKPLELSVEFHTDTAGESLRFPPVGSPKRAHYFSAFELRE</sequence>
<name>A0ABQ4Q3L3_9BURK</name>
<keyword evidence="2" id="KW-1185">Reference proteome</keyword>
<evidence type="ECO:0000313" key="1">
    <source>
        <dbReference type="EMBL" id="GIZ51734.1"/>
    </source>
</evidence>
<dbReference type="EMBL" id="BPMK01000007">
    <property type="protein sequence ID" value="GIZ51734.1"/>
    <property type="molecule type" value="Genomic_DNA"/>
</dbReference>
<gene>
    <name evidence="1" type="ORF">NCCP691_17480</name>
</gene>
<protein>
    <submittedName>
        <fullName evidence="1">Uncharacterized protein</fullName>
    </submittedName>
</protein>
<organism evidence="1 2">
    <name type="scientific">Noviherbaspirillum aridicola</name>
    <dbReference type="NCBI Taxonomy" id="2849687"/>
    <lineage>
        <taxon>Bacteria</taxon>
        <taxon>Pseudomonadati</taxon>
        <taxon>Pseudomonadota</taxon>
        <taxon>Betaproteobacteria</taxon>
        <taxon>Burkholderiales</taxon>
        <taxon>Oxalobacteraceae</taxon>
        <taxon>Noviherbaspirillum</taxon>
    </lineage>
</organism>
<accession>A0ABQ4Q3L3</accession>
<comment type="caution">
    <text evidence="1">The sequence shown here is derived from an EMBL/GenBank/DDBJ whole genome shotgun (WGS) entry which is preliminary data.</text>
</comment>